<feature type="region of interest" description="Disordered" evidence="1">
    <location>
        <begin position="346"/>
        <end position="369"/>
    </location>
</feature>
<dbReference type="EMBL" id="CU928171">
    <property type="protein sequence ID" value="CAR24807.1"/>
    <property type="molecule type" value="Genomic_DNA"/>
</dbReference>
<dbReference type="OMA" id="VQINQEY"/>
<accession>C5DLZ6</accession>
<keyword evidence="2" id="KW-0472">Membrane</keyword>
<name>C5DLZ6_LACTC</name>
<keyword evidence="2" id="KW-1133">Transmembrane helix</keyword>
<sequence length="798" mass="90050">MRYLAGSAINFSVWTPEPCATNIFVRAPPQATVARLLQYVHWQLSQRSESPLLPTEEYCLVLDDQPLTLSTPLQTVSAHSGGVIKLKMQRNDGILKESGTSLGYHGESDFAQTNVEFQLNVLSTDKLMSRLERGVSLNSTLAKLKKAAIGHLNDYETHNVRNLCSIKQHTVQDLVGFDILGRLHPTYLTTDDSNNDLRLYDLLGFDFSPDKFGSCCVMFRTRHDQELEDGISVRFISEASLTMDRMVVSTETTVHEMKEFICTVYGHTLRLTPADVKLVYKGQLLQEANSTGQPSKVLEYISESRGAKVHVFINQEYTEPGPGFWNELFNSSERFTFMSRSASENVSISAEEPRRTTSETNRPASMPSIQTPNAVHTSENLTQFPNSAVSVADEFTPARYDFFTESGYHIERTGERFERVLISGSEHFIPPNAFEPTVSIVKIAGIETELLPDEFSLSGGSLCLSTQAIKRIEDQLGVKLAHSVVVSLGPTPTSSSPHPSAGQAIIVPETRRMARIRQWVETIMRTVYLLLRNSVFYFVIFFQLVSFLPSFYFFLGIALIVLKAVWSTTEIWDMWRDLLWGEQADKLGEEEQVMLREILNTKPFDKQFYTRFTGNQAVTEALIDRLQNDLELREKLSGEFQLDYTESLQISVPKLFESCTATQFDQVGPESLTELFEPILNEVAGHLDNTAGLSGAGKESLKLLRAYAYQQSKLPWYKGAIRWVSHKSSSLYNGGLVEWLMPERVPRTRRGAGIRQVLHIIWDLLKLSCLFVLIVLPKFQIQAADMANRVATDEEHQD</sequence>
<dbReference type="KEGG" id="lth:KLTH0G04752g"/>
<dbReference type="eggNOG" id="ENOG502QUV9">
    <property type="taxonomic scope" value="Eukaryota"/>
</dbReference>
<dbReference type="Proteomes" id="UP000002036">
    <property type="component" value="Chromosome G"/>
</dbReference>
<evidence type="ECO:0000313" key="3">
    <source>
        <dbReference type="EMBL" id="CAR24807.1"/>
    </source>
</evidence>
<feature type="compositionally biased region" description="Polar residues" evidence="1">
    <location>
        <begin position="358"/>
        <end position="369"/>
    </location>
</feature>
<dbReference type="OrthoDB" id="4066580at2759"/>
<feature type="transmembrane region" description="Helical" evidence="2">
    <location>
        <begin position="757"/>
        <end position="776"/>
    </location>
</feature>
<keyword evidence="4" id="KW-1185">Reference proteome</keyword>
<keyword evidence="2" id="KW-0812">Transmembrane</keyword>
<dbReference type="GeneID" id="8293510"/>
<gene>
    <name evidence="3" type="ordered locus">KLTH0G04752g</name>
</gene>
<evidence type="ECO:0000256" key="2">
    <source>
        <dbReference type="SAM" id="Phobius"/>
    </source>
</evidence>
<dbReference type="InParanoid" id="C5DLZ6"/>
<protein>
    <submittedName>
        <fullName evidence="3">KLTH0G04752p</fullName>
    </submittedName>
</protein>
<dbReference type="SUPFAM" id="SSF54236">
    <property type="entry name" value="Ubiquitin-like"/>
    <property type="match status" value="1"/>
</dbReference>
<dbReference type="FunCoup" id="C5DLZ6">
    <property type="interactions" value="199"/>
</dbReference>
<evidence type="ECO:0000256" key="1">
    <source>
        <dbReference type="SAM" id="MobiDB-lite"/>
    </source>
</evidence>
<reference evidence="3 4" key="1">
    <citation type="journal article" date="2009" name="Genome Res.">
        <title>Comparative genomics of protoploid Saccharomycetaceae.</title>
        <authorList>
            <consortium name="The Genolevures Consortium"/>
            <person name="Souciet J.-L."/>
            <person name="Dujon B."/>
            <person name="Gaillardin C."/>
            <person name="Johnston M."/>
            <person name="Baret P.V."/>
            <person name="Cliften P."/>
            <person name="Sherman D.J."/>
            <person name="Weissenbach J."/>
            <person name="Westhof E."/>
            <person name="Wincker P."/>
            <person name="Jubin C."/>
            <person name="Poulain J."/>
            <person name="Barbe V."/>
            <person name="Segurens B."/>
            <person name="Artiguenave F."/>
            <person name="Anthouard V."/>
            <person name="Vacherie B."/>
            <person name="Val M.-E."/>
            <person name="Fulton R.S."/>
            <person name="Minx P."/>
            <person name="Wilson R."/>
            <person name="Durrens P."/>
            <person name="Jean G."/>
            <person name="Marck C."/>
            <person name="Martin T."/>
            <person name="Nikolski M."/>
            <person name="Rolland T."/>
            <person name="Seret M.-L."/>
            <person name="Casaregola S."/>
            <person name="Despons L."/>
            <person name="Fairhead C."/>
            <person name="Fischer G."/>
            <person name="Lafontaine I."/>
            <person name="Leh V."/>
            <person name="Lemaire M."/>
            <person name="de Montigny J."/>
            <person name="Neuveglise C."/>
            <person name="Thierry A."/>
            <person name="Blanc-Lenfle I."/>
            <person name="Bleykasten C."/>
            <person name="Diffels J."/>
            <person name="Fritsch E."/>
            <person name="Frangeul L."/>
            <person name="Goeffon A."/>
            <person name="Jauniaux N."/>
            <person name="Kachouri-Lafond R."/>
            <person name="Payen C."/>
            <person name="Potier S."/>
            <person name="Pribylova L."/>
            <person name="Ozanne C."/>
            <person name="Richard G.-F."/>
            <person name="Sacerdot C."/>
            <person name="Straub M.-L."/>
            <person name="Talla E."/>
        </authorList>
    </citation>
    <scope>NUCLEOTIDE SEQUENCE [LARGE SCALE GENOMIC DNA]</scope>
    <source>
        <strain evidence="4">ATCC 56472 / CBS 6340 / NRRL Y-8284</strain>
    </source>
</reference>
<dbReference type="InterPro" id="IPR029071">
    <property type="entry name" value="Ubiquitin-like_domsf"/>
</dbReference>
<dbReference type="HOGENOM" id="CLU_337435_0_0_1"/>
<evidence type="ECO:0000313" key="4">
    <source>
        <dbReference type="Proteomes" id="UP000002036"/>
    </source>
</evidence>
<organism evidence="3 4">
    <name type="scientific">Lachancea thermotolerans (strain ATCC 56472 / CBS 6340 / NRRL Y-8284)</name>
    <name type="common">Yeast</name>
    <name type="synonym">Kluyveromyces thermotolerans</name>
    <dbReference type="NCBI Taxonomy" id="559295"/>
    <lineage>
        <taxon>Eukaryota</taxon>
        <taxon>Fungi</taxon>
        <taxon>Dikarya</taxon>
        <taxon>Ascomycota</taxon>
        <taxon>Saccharomycotina</taxon>
        <taxon>Saccharomycetes</taxon>
        <taxon>Saccharomycetales</taxon>
        <taxon>Saccharomycetaceae</taxon>
        <taxon>Lachancea</taxon>
    </lineage>
</organism>
<dbReference type="STRING" id="559295.C5DLZ6"/>
<proteinExistence type="predicted"/>
<dbReference type="RefSeq" id="XP_002555244.1">
    <property type="nucleotide sequence ID" value="XM_002555198.1"/>
</dbReference>
<dbReference type="AlphaFoldDB" id="C5DLZ6"/>
<feature type="transmembrane region" description="Helical" evidence="2">
    <location>
        <begin position="535"/>
        <end position="566"/>
    </location>
</feature>